<dbReference type="Proteomes" id="UP000321464">
    <property type="component" value="Unassembled WGS sequence"/>
</dbReference>
<feature type="domain" description="PilZ" evidence="1">
    <location>
        <begin position="15"/>
        <end position="101"/>
    </location>
</feature>
<gene>
    <name evidence="2" type="ORF">NSE01_00430</name>
</gene>
<keyword evidence="3" id="KW-1185">Reference proteome</keyword>
<proteinExistence type="predicted"/>
<dbReference type="Pfam" id="PF07238">
    <property type="entry name" value="PilZ"/>
    <property type="match status" value="1"/>
</dbReference>
<evidence type="ECO:0000313" key="3">
    <source>
        <dbReference type="Proteomes" id="UP000321464"/>
    </source>
</evidence>
<dbReference type="GO" id="GO:0035438">
    <property type="term" value="F:cyclic-di-GMP binding"/>
    <property type="evidence" value="ECO:0007669"/>
    <property type="project" value="InterPro"/>
</dbReference>
<organism evidence="2 3">
    <name type="scientific">Novosphingobium sediminis</name>
    <dbReference type="NCBI Taxonomy" id="707214"/>
    <lineage>
        <taxon>Bacteria</taxon>
        <taxon>Pseudomonadati</taxon>
        <taxon>Pseudomonadota</taxon>
        <taxon>Alphaproteobacteria</taxon>
        <taxon>Sphingomonadales</taxon>
        <taxon>Sphingomonadaceae</taxon>
        <taxon>Novosphingobium</taxon>
    </lineage>
</organism>
<name>A0A512AET7_9SPHN</name>
<evidence type="ECO:0000313" key="2">
    <source>
        <dbReference type="EMBL" id="GEN98210.1"/>
    </source>
</evidence>
<sequence>MSYMAPIPPTDQIVRAQRQPRIIRARLVHRDGEVQDIVIRNVSETGLGASARGPAPVRGERVAIVLPGDQEVTGIVRWFGGHTFGMQLDMPLDLEALGRALQRQAHVAQVSGEWKVETRHRVITPMTDPSRIRRV</sequence>
<comment type="caution">
    <text evidence="2">The sequence shown here is derived from an EMBL/GenBank/DDBJ whole genome shotgun (WGS) entry which is preliminary data.</text>
</comment>
<protein>
    <recommendedName>
        <fullName evidence="1">PilZ domain-containing protein</fullName>
    </recommendedName>
</protein>
<evidence type="ECO:0000259" key="1">
    <source>
        <dbReference type="Pfam" id="PF07238"/>
    </source>
</evidence>
<reference evidence="2 3" key="1">
    <citation type="submission" date="2019-07" db="EMBL/GenBank/DDBJ databases">
        <title>Whole genome shotgun sequence of Novosphingobium sediminis NBRC 106119.</title>
        <authorList>
            <person name="Hosoyama A."/>
            <person name="Uohara A."/>
            <person name="Ohji S."/>
            <person name="Ichikawa N."/>
        </authorList>
    </citation>
    <scope>NUCLEOTIDE SEQUENCE [LARGE SCALE GENOMIC DNA]</scope>
    <source>
        <strain evidence="2 3">NBRC 106119</strain>
    </source>
</reference>
<dbReference type="AlphaFoldDB" id="A0A512AET7"/>
<dbReference type="OrthoDB" id="7506964at2"/>
<dbReference type="InterPro" id="IPR009875">
    <property type="entry name" value="PilZ_domain"/>
</dbReference>
<accession>A0A512AET7</accession>
<dbReference type="EMBL" id="BJYR01000001">
    <property type="protein sequence ID" value="GEN98210.1"/>
    <property type="molecule type" value="Genomic_DNA"/>
</dbReference>